<name>A0A3A4AYT9_9ACTN</name>
<gene>
    <name evidence="1" type="ORF">D5H75_12355</name>
</gene>
<evidence type="ECO:0000313" key="1">
    <source>
        <dbReference type="EMBL" id="RJL33549.1"/>
    </source>
</evidence>
<dbReference type="AlphaFoldDB" id="A0A3A4AYT9"/>
<keyword evidence="2" id="KW-1185">Reference proteome</keyword>
<dbReference type="RefSeq" id="WP_119926507.1">
    <property type="nucleotide sequence ID" value="NZ_QZEY01000003.1"/>
</dbReference>
<comment type="caution">
    <text evidence="1">The sequence shown here is derived from an EMBL/GenBank/DDBJ whole genome shotgun (WGS) entry which is preliminary data.</text>
</comment>
<evidence type="ECO:0000313" key="2">
    <source>
        <dbReference type="Proteomes" id="UP000265768"/>
    </source>
</evidence>
<accession>A0A3A4AYT9</accession>
<proteinExistence type="predicted"/>
<dbReference type="EMBL" id="QZEY01000003">
    <property type="protein sequence ID" value="RJL33549.1"/>
    <property type="molecule type" value="Genomic_DNA"/>
</dbReference>
<dbReference type="OrthoDB" id="3544386at2"/>
<reference evidence="1 2" key="1">
    <citation type="submission" date="2018-09" db="EMBL/GenBank/DDBJ databases">
        <title>YIM 75507 draft genome.</title>
        <authorList>
            <person name="Tang S."/>
            <person name="Feng Y."/>
        </authorList>
    </citation>
    <scope>NUCLEOTIDE SEQUENCE [LARGE SCALE GENOMIC DNA]</scope>
    <source>
        <strain evidence="1 2">YIM 75507</strain>
    </source>
</reference>
<sequence length="85" mass="9768">MSRWQRLRDAARRWRADRRTRRRALAAEQVTAQITTEVYGRLHRAAANLADLASEVHAYADLLEEKTGELEARHKKAPPPKLPTP</sequence>
<organism evidence="1 2">
    <name type="scientific">Bailinhaonella thermotolerans</name>
    <dbReference type="NCBI Taxonomy" id="1070861"/>
    <lineage>
        <taxon>Bacteria</taxon>
        <taxon>Bacillati</taxon>
        <taxon>Actinomycetota</taxon>
        <taxon>Actinomycetes</taxon>
        <taxon>Streptosporangiales</taxon>
        <taxon>Streptosporangiaceae</taxon>
        <taxon>Bailinhaonella</taxon>
    </lineage>
</organism>
<dbReference type="Proteomes" id="UP000265768">
    <property type="component" value="Unassembled WGS sequence"/>
</dbReference>
<protein>
    <submittedName>
        <fullName evidence="1">Uncharacterized protein</fullName>
    </submittedName>
</protein>